<dbReference type="PANTHER" id="PTHR19959:SF119">
    <property type="entry name" value="FUNGAL LIPASE-LIKE DOMAIN-CONTAINING PROTEIN"/>
    <property type="match status" value="1"/>
</dbReference>
<reference evidence="1 2" key="1">
    <citation type="journal article" date="2019" name="Nat. Ecol. Evol.">
        <title>Megaphylogeny resolves global patterns of mushroom evolution.</title>
        <authorList>
            <person name="Varga T."/>
            <person name="Krizsan K."/>
            <person name="Foldi C."/>
            <person name="Dima B."/>
            <person name="Sanchez-Garcia M."/>
            <person name="Sanchez-Ramirez S."/>
            <person name="Szollosi G.J."/>
            <person name="Szarkandi J.G."/>
            <person name="Papp V."/>
            <person name="Albert L."/>
            <person name="Andreopoulos W."/>
            <person name="Angelini C."/>
            <person name="Antonin V."/>
            <person name="Barry K.W."/>
            <person name="Bougher N.L."/>
            <person name="Buchanan P."/>
            <person name="Buyck B."/>
            <person name="Bense V."/>
            <person name="Catcheside P."/>
            <person name="Chovatia M."/>
            <person name="Cooper J."/>
            <person name="Damon W."/>
            <person name="Desjardin D."/>
            <person name="Finy P."/>
            <person name="Geml J."/>
            <person name="Haridas S."/>
            <person name="Hughes K."/>
            <person name="Justo A."/>
            <person name="Karasinski D."/>
            <person name="Kautmanova I."/>
            <person name="Kiss B."/>
            <person name="Kocsube S."/>
            <person name="Kotiranta H."/>
            <person name="LaButti K.M."/>
            <person name="Lechner B.E."/>
            <person name="Liimatainen K."/>
            <person name="Lipzen A."/>
            <person name="Lukacs Z."/>
            <person name="Mihaltcheva S."/>
            <person name="Morgado L.N."/>
            <person name="Niskanen T."/>
            <person name="Noordeloos M.E."/>
            <person name="Ohm R.A."/>
            <person name="Ortiz-Santana B."/>
            <person name="Ovrebo C."/>
            <person name="Racz N."/>
            <person name="Riley R."/>
            <person name="Savchenko A."/>
            <person name="Shiryaev A."/>
            <person name="Soop K."/>
            <person name="Spirin V."/>
            <person name="Szebenyi C."/>
            <person name="Tomsovsky M."/>
            <person name="Tulloss R.E."/>
            <person name="Uehling J."/>
            <person name="Grigoriev I.V."/>
            <person name="Vagvolgyi C."/>
            <person name="Papp T."/>
            <person name="Martin F.M."/>
            <person name="Miettinen O."/>
            <person name="Hibbett D.S."/>
            <person name="Nagy L.G."/>
        </authorList>
    </citation>
    <scope>NUCLEOTIDE SEQUENCE [LARGE SCALE GENOMIC DNA]</scope>
    <source>
        <strain evidence="1 2">CBS 121175</strain>
    </source>
</reference>
<proteinExistence type="predicted"/>
<keyword evidence="2" id="KW-1185">Reference proteome</keyword>
<dbReference type="InterPro" id="IPR011990">
    <property type="entry name" value="TPR-like_helical_dom_sf"/>
</dbReference>
<organism evidence="1 2">
    <name type="scientific">Coprinopsis marcescibilis</name>
    <name type="common">Agaric fungus</name>
    <name type="synonym">Psathyrella marcescibilis</name>
    <dbReference type="NCBI Taxonomy" id="230819"/>
    <lineage>
        <taxon>Eukaryota</taxon>
        <taxon>Fungi</taxon>
        <taxon>Dikarya</taxon>
        <taxon>Basidiomycota</taxon>
        <taxon>Agaricomycotina</taxon>
        <taxon>Agaricomycetes</taxon>
        <taxon>Agaricomycetidae</taxon>
        <taxon>Agaricales</taxon>
        <taxon>Agaricineae</taxon>
        <taxon>Psathyrellaceae</taxon>
        <taxon>Coprinopsis</taxon>
    </lineage>
</organism>
<dbReference type="Gene3D" id="1.25.40.10">
    <property type="entry name" value="Tetratricopeptide repeat domain"/>
    <property type="match status" value="3"/>
</dbReference>
<evidence type="ECO:0000313" key="1">
    <source>
        <dbReference type="EMBL" id="TFK23891.1"/>
    </source>
</evidence>
<evidence type="ECO:0000313" key="2">
    <source>
        <dbReference type="Proteomes" id="UP000307440"/>
    </source>
</evidence>
<dbReference type="Proteomes" id="UP000307440">
    <property type="component" value="Unassembled WGS sequence"/>
</dbReference>
<dbReference type="AlphaFoldDB" id="A0A5C3KTH2"/>
<evidence type="ECO:0008006" key="3">
    <source>
        <dbReference type="Google" id="ProtNLM"/>
    </source>
</evidence>
<protein>
    <recommendedName>
        <fullName evidence="3">TPR-like protein</fullName>
    </recommendedName>
</protein>
<dbReference type="STRING" id="230819.A0A5C3KTH2"/>
<name>A0A5C3KTH2_COPMA</name>
<dbReference type="SUPFAM" id="SSF48452">
    <property type="entry name" value="TPR-like"/>
    <property type="match status" value="1"/>
</dbReference>
<sequence>MLSSAKSETPETVVAKKNAWTGKTSQEQNNFYLKSLGSLSLDTDSEIWRTDWTILGALCVLREPLSSNGIISFYGRLGVTQDTFDETWTRYQSLFWKSGPSTNSTICFIDPTSLEFLTQHAPSPYRIDLAAENSKLLQLILITIQEQLTPENVSILGYTECQWSLYEVPDIPPIHNTQMSESLRYACRFLGTHLIALLSASTASESLLGLTRDVLSSKLRPLLEATASLGEVFDVRSLQQLLLSGSTAASMKILRDAAISLYDISTFLEEALRVEEAVVTVTEAVSLFRRVAEKTGDLEVKEYLALSLRLLSRSLSDMVGHHDLYLKSSEEALDIARGLVKIDANRYEMTLASILRNHSFALEKNGLRSLTLDIAHESLSILRRLSTTTAPKNSNVALAGALYSLTYHHHLNRKAAEAIPLIDEATQIYRLWATETAIPRSNRLSSLANSILSGSIFLGHLELFNGAIDRVKEAIGIWRDILATFDGTQSLHWKLKHEADLSRGLHVISTFYSFCNRQDEAIVAITESIDIRRGLAAWNNTTFDSVLAESLHTCAFHLADCGDYDKAISTAKEAISIRRRMLATALSVGHSTPDVFDIKVELARSLHNIAQDYYSCEDYIQAIMAVQETIALRRLWVTKQPDDVEAVSSLALSLHNFSTYLSKIGQYNMATTFGQEAVATLRPLAAAEPVMFETDLAESLHITALNLASCERFEAAVPVVKEAIDILRRVIGGSGTNDLNSTHRRHRLELARCLRQYSWYLCVLGQYAEAEGSSGEACRCYGALLQLQGLELLGELRPMKLFHALLKLRIRRKGGPPGP</sequence>
<dbReference type="PANTHER" id="PTHR19959">
    <property type="entry name" value="KINESIN LIGHT CHAIN"/>
    <property type="match status" value="1"/>
</dbReference>
<gene>
    <name evidence="1" type="ORF">FA15DRAFT_756946</name>
</gene>
<dbReference type="EMBL" id="ML210210">
    <property type="protein sequence ID" value="TFK23891.1"/>
    <property type="molecule type" value="Genomic_DNA"/>
</dbReference>
<dbReference type="OrthoDB" id="2978551at2759"/>
<accession>A0A5C3KTH2</accession>